<evidence type="ECO:0000313" key="8">
    <source>
        <dbReference type="Proteomes" id="UP000502823"/>
    </source>
</evidence>
<accession>A0A6L2Q2W3</accession>
<name>A0A6L2Q2W3_COPFO</name>
<dbReference type="InParanoid" id="A0A6L2Q2W3"/>
<organism evidence="7 8">
    <name type="scientific">Coptotermes formosanus</name>
    <name type="common">Formosan subterranean termite</name>
    <dbReference type="NCBI Taxonomy" id="36987"/>
    <lineage>
        <taxon>Eukaryota</taxon>
        <taxon>Metazoa</taxon>
        <taxon>Ecdysozoa</taxon>
        <taxon>Arthropoda</taxon>
        <taxon>Hexapoda</taxon>
        <taxon>Insecta</taxon>
        <taxon>Pterygota</taxon>
        <taxon>Neoptera</taxon>
        <taxon>Polyneoptera</taxon>
        <taxon>Dictyoptera</taxon>
        <taxon>Blattodea</taxon>
        <taxon>Blattoidea</taxon>
        <taxon>Termitoidae</taxon>
        <taxon>Rhinotermitidae</taxon>
        <taxon>Coptotermes</taxon>
    </lineage>
</organism>
<feature type="region of interest" description="Disordered" evidence="3">
    <location>
        <begin position="1045"/>
        <end position="1096"/>
    </location>
</feature>
<feature type="domain" description="tRNA (32-2'-O)-methyltransferase regulator THADA-like TPR repeats region" evidence="5">
    <location>
        <begin position="368"/>
        <end position="582"/>
    </location>
</feature>
<dbReference type="InterPro" id="IPR019442">
    <property type="entry name" value="THADA/TRM732_DUF2428"/>
</dbReference>
<evidence type="ECO:0000259" key="6">
    <source>
        <dbReference type="Pfam" id="PF25151"/>
    </source>
</evidence>
<evidence type="ECO:0000256" key="2">
    <source>
        <dbReference type="ARBA" id="ARBA00022694"/>
    </source>
</evidence>
<dbReference type="Pfam" id="PF25151">
    <property type="entry name" value="TPR_Trm732_C"/>
    <property type="match status" value="1"/>
</dbReference>
<reference evidence="8" key="1">
    <citation type="submission" date="2020-01" db="EMBL/GenBank/DDBJ databases">
        <title>Draft genome sequence of the Termite Coptotermes fromosanus.</title>
        <authorList>
            <person name="Itakura S."/>
            <person name="Yosikawa Y."/>
            <person name="Umezawa K."/>
        </authorList>
    </citation>
    <scope>NUCLEOTIDE SEQUENCE [LARGE SCALE GENOMIC DNA]</scope>
</reference>
<proteinExistence type="inferred from homology"/>
<comment type="caution">
    <text evidence="7">The sequence shown here is derived from an EMBL/GenBank/DDBJ whole genome shotgun (WGS) entry which is preliminary data.</text>
</comment>
<keyword evidence="2" id="KW-0819">tRNA processing</keyword>
<keyword evidence="8" id="KW-1185">Reference proteome</keyword>
<feature type="compositionally biased region" description="Low complexity" evidence="3">
    <location>
        <begin position="1046"/>
        <end position="1059"/>
    </location>
</feature>
<dbReference type="PANTHER" id="PTHR14387:SF0">
    <property type="entry name" value="DUF2428 DOMAIN-CONTAINING PROTEIN"/>
    <property type="match status" value="1"/>
</dbReference>
<dbReference type="InterPro" id="IPR056843">
    <property type="entry name" value="THADA-like_TPR"/>
</dbReference>
<dbReference type="Proteomes" id="UP000502823">
    <property type="component" value="Unassembled WGS sequence"/>
</dbReference>
<dbReference type="GO" id="GO:0005829">
    <property type="term" value="C:cytosol"/>
    <property type="evidence" value="ECO:0007669"/>
    <property type="project" value="TreeGrafter"/>
</dbReference>
<dbReference type="InterPro" id="IPR051954">
    <property type="entry name" value="tRNA_methyltransferase_THADA"/>
</dbReference>
<protein>
    <submittedName>
        <fullName evidence="7">Uncharacterized protein</fullName>
    </submittedName>
</protein>
<evidence type="ECO:0000259" key="5">
    <source>
        <dbReference type="Pfam" id="PF25150"/>
    </source>
</evidence>
<evidence type="ECO:0000259" key="4">
    <source>
        <dbReference type="Pfam" id="PF10350"/>
    </source>
</evidence>
<dbReference type="PANTHER" id="PTHR14387">
    <property type="entry name" value="THADA/DEATH RECEPTOR INTERACTING PROTEIN"/>
    <property type="match status" value="1"/>
</dbReference>
<dbReference type="InterPro" id="IPR056842">
    <property type="entry name" value="THADA-like_TPR_C"/>
</dbReference>
<dbReference type="Pfam" id="PF10350">
    <property type="entry name" value="DUF2428"/>
    <property type="match status" value="1"/>
</dbReference>
<sequence>MEDTKKRLDHGRCPPVNKEADILDQLKCCEIYFQCLANNTNVTGNTSQFYDTVRVLIGILPKLPSELEWCTSEIIRNISSSLTFTIAACSLPVDGQMMCSAALCSALNVAFNAQETETLYNSYLNTDGYVFPDFDWSYPQISIKNLEVFKLCLCHGILQSIEATDVLMKGFVDGSPLIYVMLNILEESCMKYSRLTGIAFKVLVSWVKKVCLELKVTMTGGVLRRIFSIINSNWESPISGVKEQNIRLFELFLDVCSANRINLFGDHDATFGSVSSLLHYTMEEQPWKMKSKYCILSVLLPRYGVRKAFADFPDLASSLVSSLSYSHLVSAGSGVYKSCLKDMDANDWTAVFMPLIVEVLTDRDVISIQKQNAFNYWIPGTLKKFPLLCNSLLDQLIDTSQSSGFENAVFSVISLLKLGQKGCLLFNKWDENFSISSFKYVDFLHFMDSAMHHSSEAVRSEAFAVVCMSSKSYIIPSLKEFEMVQMFLLENVNSDSASLREAILKSFPVFLTRICDSSVRALEAEQSTQNSERNKEMAGSVISQNIQFLNWMHNFLISNLEPGTNYQRRVLSLQLYLLILSYFSEPPELTKKSFVLKKKGTALEGKKVMEYALTIGQWPYISEGSHKAILSCVLDSTDDIRETAGLILMKYFSFDKSNTECPIPLLDYALQLCTSSLFYETESGALLVKVLSNWTYKMPIKKHNELLCSMTRMKYNKNLTRNRSHSSILMLYNQQKLLAGLENKHTRTGHNKVESRECTKVELKKKVEPYEGMFVMHPSLLKDFSNIELSDETKIFEGMTVVAKDGSLGQRTAPSVAEKLWCGTYSSRDNNFLIDDPEEFVLDSASEETSTGSIEHMQNIFHRQDRQAGKEKVADFQSDIQTSRGLLTSHKRERFSRKRKTSKKLRRGKHGEVTFSSRLHKREGFIGIDCAQDDQWNRPAFSRRRDFEEFAVSNPYHACSPASSSSGYESPKFQQPFYFKPSVITDADFPPLYARSQGRKHDDRINSDHKNIEFHAPRSRFKLDRVVKETWDEIEQIVKPDDWCWSESSGSKSGSKSESIGTSGCQHPSKSDCKSESNIGTSSCQYPSKDTEQLESENVTHTYNGSAPLSCVLLIQAEAQLTFLKGDLFQAASSGSPLHGTLTALIRLATQSDSPECGLMSAEEVKRTVTLLEQTVSFFLHLLAAKSVSSADVAPSFAEMDEAIESTIQQSLSDLMSVDEEELQLSPAHQLVLNCIWLNLKACCTLASGVVSSAKCSVEVVKRCGRLITQVLTRCRHKGAIESAGVALSVFVKSVTSQSAECNLSSDKDIQLMLEQLLTEFLDSLVRGGKEVSVTRRSAGLSILIHKILANDMQTGKPLLHMCMSQLLEIARSPLNSGVSSETKSILVDLPQAQALHFLKILVQDSSLRQDIAQYLSQVTIICFNNFSSPVWTVRNAALQLSGALIPKLIGQKKIQDEEITLASGVSVEELFSHFPELTEFMLVSLQKAVKCHPSQALQQHADLIPMLSLLAKVAVGAEIFISAPLVESIAQYRVSFLQLISSPIYHVRKLAAKAYERFTPFSSTYQSIVSLVGKLQMHNTGCDVGHFSCLSFRENDLNGILLTLKYLMKKLKHENENMPKLEFKISEIITVLKEGVNSCMIWDSYTYFNRALLLEITEDNFNAVETTYISADETFKKILGVHKTLEEENLKNSFKPGLLLWAAKVIDVVLKKCWPHYLVSAWYNSYALCGHYSDVMKLAFASLKWRLLHDKNIDVAVKVQLFGALLKVCLDITEDCHALFLLLDIMLVLIQETKLGVFITFRELQKISLWSFHGRSKSEYSKVALPVVAGLLSQYFAHRQCIDLESEILEFVLKLADCIRDRTDVLKYEEDFRLSAAVAMHLMAPSLRAMLVADLKESFTAVCEEIIEILLDAELTLLQDEDHDVRTEAAKFVSVYIADVNQVYTSSMMNPYSSLTKLVQPDVLLNLLTVPQAMEFLWNRLCFFPYELYDMKVKHCDNSHESGSITSPFDHGTNNIYSEETKVIDMLGTSLLNIIKIASEEKRSGLSKLVSNRMVDFERDAGIVLSKLKRIESYGICSVSAGNETCNAVAKKLFYQSKVMEALRVEGHCHIVCVMVQLQQFLKFGVN</sequence>
<dbReference type="SUPFAM" id="SSF48371">
    <property type="entry name" value="ARM repeat"/>
    <property type="match status" value="2"/>
</dbReference>
<feature type="compositionally biased region" description="Polar residues" evidence="3">
    <location>
        <begin position="1076"/>
        <end position="1088"/>
    </location>
</feature>
<dbReference type="OrthoDB" id="6614653at2759"/>
<evidence type="ECO:0000313" key="7">
    <source>
        <dbReference type="EMBL" id="GFG37922.1"/>
    </source>
</evidence>
<feature type="domain" description="DUF2428" evidence="4">
    <location>
        <begin position="1165"/>
        <end position="1433"/>
    </location>
</feature>
<evidence type="ECO:0000256" key="3">
    <source>
        <dbReference type="SAM" id="MobiDB-lite"/>
    </source>
</evidence>
<dbReference type="EMBL" id="BLKM01000729">
    <property type="protein sequence ID" value="GFG37922.1"/>
    <property type="molecule type" value="Genomic_DNA"/>
</dbReference>
<evidence type="ECO:0000256" key="1">
    <source>
        <dbReference type="ARBA" id="ARBA00010409"/>
    </source>
</evidence>
<gene>
    <name evidence="7" type="ORF">Cfor_07410</name>
</gene>
<comment type="similarity">
    <text evidence="1">Belongs to the THADA family.</text>
</comment>
<feature type="domain" description="tRNA (32-2'-O)-methyltransferase regulator THADA-like C-terminal TPR repeats region" evidence="6">
    <location>
        <begin position="1435"/>
        <end position="1607"/>
    </location>
</feature>
<dbReference type="InterPro" id="IPR016024">
    <property type="entry name" value="ARM-type_fold"/>
</dbReference>
<dbReference type="GO" id="GO:0030488">
    <property type="term" value="P:tRNA methylation"/>
    <property type="evidence" value="ECO:0007669"/>
    <property type="project" value="TreeGrafter"/>
</dbReference>
<dbReference type="Pfam" id="PF25150">
    <property type="entry name" value="TPR_Trm732"/>
    <property type="match status" value="1"/>
</dbReference>